<evidence type="ECO:0000313" key="1">
    <source>
        <dbReference type="EMBL" id="GAI26618.1"/>
    </source>
</evidence>
<comment type="caution">
    <text evidence="1">The sequence shown here is derived from an EMBL/GenBank/DDBJ whole genome shotgun (WGS) entry which is preliminary data.</text>
</comment>
<reference evidence="1" key="1">
    <citation type="journal article" date="2014" name="Front. Microbiol.">
        <title>High frequency of phylogenetically diverse reductive dehalogenase-homologous genes in deep subseafloor sedimentary metagenomes.</title>
        <authorList>
            <person name="Kawai M."/>
            <person name="Futagami T."/>
            <person name="Toyoda A."/>
            <person name="Takaki Y."/>
            <person name="Nishi S."/>
            <person name="Hori S."/>
            <person name="Arai W."/>
            <person name="Tsubouchi T."/>
            <person name="Morono Y."/>
            <person name="Uchiyama I."/>
            <person name="Ito T."/>
            <person name="Fujiyama A."/>
            <person name="Inagaki F."/>
            <person name="Takami H."/>
        </authorList>
    </citation>
    <scope>NUCLEOTIDE SEQUENCE</scope>
    <source>
        <strain evidence="1">Expedition CK06-06</strain>
    </source>
</reference>
<feature type="non-terminal residue" evidence="1">
    <location>
        <position position="117"/>
    </location>
</feature>
<dbReference type="EMBL" id="BARV01013828">
    <property type="protein sequence ID" value="GAI26618.1"/>
    <property type="molecule type" value="Genomic_DNA"/>
</dbReference>
<accession>X1M5M0</accession>
<feature type="non-terminal residue" evidence="1">
    <location>
        <position position="1"/>
    </location>
</feature>
<sequence>YDHKLVVTSYTLSEIRSKGLEFDSTKFSVVQSPVFSDFKNHGNSFYTWSDGTNTLQVIKWEQKSYIPALCGKHDTTFQISIVGVGDSSFYLCGEILEKEADFSQVTALLLYDGIKPF</sequence>
<protein>
    <submittedName>
        <fullName evidence="1">Uncharacterized protein</fullName>
    </submittedName>
</protein>
<name>X1M5M0_9ZZZZ</name>
<proteinExistence type="predicted"/>
<dbReference type="AlphaFoldDB" id="X1M5M0"/>
<organism evidence="1">
    <name type="scientific">marine sediment metagenome</name>
    <dbReference type="NCBI Taxonomy" id="412755"/>
    <lineage>
        <taxon>unclassified sequences</taxon>
        <taxon>metagenomes</taxon>
        <taxon>ecological metagenomes</taxon>
    </lineage>
</organism>
<gene>
    <name evidence="1" type="ORF">S06H3_24665</name>
</gene>